<dbReference type="Pfam" id="PF04130">
    <property type="entry name" value="GCP_C_terminal"/>
    <property type="match status" value="1"/>
</dbReference>
<keyword evidence="3 5" id="KW-0493">Microtubule</keyword>
<dbReference type="Proteomes" id="UP000235965">
    <property type="component" value="Unassembled WGS sequence"/>
</dbReference>
<dbReference type="GO" id="GO:0005874">
    <property type="term" value="C:microtubule"/>
    <property type="evidence" value="ECO:0007669"/>
    <property type="project" value="UniProtKB-KW"/>
</dbReference>
<sequence>MFPLCHTQTSLVNSALLKFFLQGEELLSHLHSLRNYFFLLDGDFGSNITSMLFERMYQVMRPVDLLNCVTLNSILSKAVMHPDPNSDKLSFGVKYVPPRFSFSSPLLLDCITLQYKVAWPINIIFTDAALRKYDDIFGYLLRLRHISWVLEGDFRRLKKEAKDRPGLLRSPQYHRLQLYRHEMMHFMHTLQNYVTATVLQGSWVELFQNLQNARTLDDLYRMHTAYVKMVLFRCLLNKQSASIQKSLLDAMRMILKFHAQIHSKAWQYSSVTSQYEHPRFSTLVQIYTCFHDIATFIFRFASKLANTGYQPCLNDLLLMLNINGFYPEHC</sequence>
<dbReference type="GO" id="GO:0031122">
    <property type="term" value="P:cytoplasmic microtubule organization"/>
    <property type="evidence" value="ECO:0007669"/>
    <property type="project" value="TreeGrafter"/>
</dbReference>
<protein>
    <recommendedName>
        <fullName evidence="5">Gamma-tubulin complex component</fullName>
    </recommendedName>
</protein>
<dbReference type="GO" id="GO:0043015">
    <property type="term" value="F:gamma-tubulin binding"/>
    <property type="evidence" value="ECO:0007669"/>
    <property type="project" value="InterPro"/>
</dbReference>
<dbReference type="Gene3D" id="1.20.120.1900">
    <property type="entry name" value="Gamma-tubulin complex, C-terminal domain"/>
    <property type="match status" value="1"/>
</dbReference>
<dbReference type="EMBL" id="NEVH01016945">
    <property type="protein sequence ID" value="PNF25040.1"/>
    <property type="molecule type" value="Genomic_DNA"/>
</dbReference>
<dbReference type="GO" id="GO:0051321">
    <property type="term" value="P:meiotic cell cycle"/>
    <property type="evidence" value="ECO:0007669"/>
    <property type="project" value="TreeGrafter"/>
</dbReference>
<comment type="subcellular location">
    <subcellularLocation>
        <location evidence="5">Cytoplasm</location>
        <location evidence="5">Cytoskeleton</location>
        <location evidence="5">Microtubule organizing center</location>
    </subcellularLocation>
</comment>
<evidence type="ECO:0000256" key="4">
    <source>
        <dbReference type="ARBA" id="ARBA00023212"/>
    </source>
</evidence>
<comment type="similarity">
    <text evidence="1 5">Belongs to the TUBGCP family.</text>
</comment>
<dbReference type="InterPro" id="IPR042241">
    <property type="entry name" value="GCP_C_sf"/>
</dbReference>
<keyword evidence="4 5" id="KW-0206">Cytoskeleton</keyword>
<evidence type="ECO:0000256" key="2">
    <source>
        <dbReference type="ARBA" id="ARBA00022490"/>
    </source>
</evidence>
<dbReference type="GO" id="GO:0000278">
    <property type="term" value="P:mitotic cell cycle"/>
    <property type="evidence" value="ECO:0007669"/>
    <property type="project" value="TreeGrafter"/>
</dbReference>
<dbReference type="AlphaFoldDB" id="A0A2J7Q8X8"/>
<keyword evidence="8" id="KW-1185">Reference proteome</keyword>
<dbReference type="OrthoDB" id="775571at2759"/>
<dbReference type="GO" id="GO:0000922">
    <property type="term" value="C:spindle pole"/>
    <property type="evidence" value="ECO:0007669"/>
    <property type="project" value="InterPro"/>
</dbReference>
<comment type="caution">
    <text evidence="7">The sequence shown here is derived from an EMBL/GenBank/DDBJ whole genome shotgun (WGS) entry which is preliminary data.</text>
</comment>
<evidence type="ECO:0000256" key="1">
    <source>
        <dbReference type="ARBA" id="ARBA00010337"/>
    </source>
</evidence>
<evidence type="ECO:0000259" key="6">
    <source>
        <dbReference type="Pfam" id="PF04130"/>
    </source>
</evidence>
<gene>
    <name evidence="7" type="ORF">B7P43_G06983</name>
</gene>
<evidence type="ECO:0000313" key="8">
    <source>
        <dbReference type="Proteomes" id="UP000235965"/>
    </source>
</evidence>
<dbReference type="GO" id="GO:0000930">
    <property type="term" value="C:gamma-tubulin complex"/>
    <property type="evidence" value="ECO:0007669"/>
    <property type="project" value="TreeGrafter"/>
</dbReference>
<dbReference type="PANTHER" id="PTHR19302:SF70">
    <property type="entry name" value="GAMMA-TUBULIN COMPLEX COMPONENT 6"/>
    <property type="match status" value="1"/>
</dbReference>
<name>A0A2J7Q8X8_9NEOP</name>
<dbReference type="GO" id="GO:0051011">
    <property type="term" value="F:microtubule minus-end binding"/>
    <property type="evidence" value="ECO:0007669"/>
    <property type="project" value="TreeGrafter"/>
</dbReference>
<reference evidence="7 8" key="1">
    <citation type="submission" date="2017-12" db="EMBL/GenBank/DDBJ databases">
        <title>Hemimetabolous genomes reveal molecular basis of termite eusociality.</title>
        <authorList>
            <person name="Harrison M.C."/>
            <person name="Jongepier E."/>
            <person name="Robertson H.M."/>
            <person name="Arning N."/>
            <person name="Bitard-Feildel T."/>
            <person name="Chao H."/>
            <person name="Childers C.P."/>
            <person name="Dinh H."/>
            <person name="Doddapaneni H."/>
            <person name="Dugan S."/>
            <person name="Gowin J."/>
            <person name="Greiner C."/>
            <person name="Han Y."/>
            <person name="Hu H."/>
            <person name="Hughes D.S.T."/>
            <person name="Huylmans A.-K."/>
            <person name="Kemena C."/>
            <person name="Kremer L.P.M."/>
            <person name="Lee S.L."/>
            <person name="Lopez-Ezquerra A."/>
            <person name="Mallet L."/>
            <person name="Monroy-Kuhn J.M."/>
            <person name="Moser A."/>
            <person name="Murali S.C."/>
            <person name="Muzny D.M."/>
            <person name="Otani S."/>
            <person name="Piulachs M.-D."/>
            <person name="Poelchau M."/>
            <person name="Qu J."/>
            <person name="Schaub F."/>
            <person name="Wada-Katsumata A."/>
            <person name="Worley K.C."/>
            <person name="Xie Q."/>
            <person name="Ylla G."/>
            <person name="Poulsen M."/>
            <person name="Gibbs R.A."/>
            <person name="Schal C."/>
            <person name="Richards S."/>
            <person name="Belles X."/>
            <person name="Korb J."/>
            <person name="Bornberg-Bauer E."/>
        </authorList>
    </citation>
    <scope>NUCLEOTIDE SEQUENCE [LARGE SCALE GENOMIC DNA]</scope>
    <source>
        <tissue evidence="7">Whole body</tissue>
    </source>
</reference>
<evidence type="ECO:0000256" key="3">
    <source>
        <dbReference type="ARBA" id="ARBA00022701"/>
    </source>
</evidence>
<dbReference type="GO" id="GO:0007020">
    <property type="term" value="P:microtubule nucleation"/>
    <property type="evidence" value="ECO:0007669"/>
    <property type="project" value="InterPro"/>
</dbReference>
<evidence type="ECO:0000313" key="7">
    <source>
        <dbReference type="EMBL" id="PNF25040.1"/>
    </source>
</evidence>
<proteinExistence type="inferred from homology"/>
<dbReference type="InterPro" id="IPR040457">
    <property type="entry name" value="GCP_C"/>
</dbReference>
<evidence type="ECO:0000256" key="5">
    <source>
        <dbReference type="RuleBase" id="RU363050"/>
    </source>
</evidence>
<dbReference type="InterPro" id="IPR007259">
    <property type="entry name" value="GCP"/>
</dbReference>
<feature type="domain" description="Gamma tubulin complex component C-terminal" evidence="6">
    <location>
        <begin position="26"/>
        <end position="326"/>
    </location>
</feature>
<dbReference type="GO" id="GO:0051225">
    <property type="term" value="P:spindle assembly"/>
    <property type="evidence" value="ECO:0007669"/>
    <property type="project" value="TreeGrafter"/>
</dbReference>
<organism evidence="7 8">
    <name type="scientific">Cryptotermes secundus</name>
    <dbReference type="NCBI Taxonomy" id="105785"/>
    <lineage>
        <taxon>Eukaryota</taxon>
        <taxon>Metazoa</taxon>
        <taxon>Ecdysozoa</taxon>
        <taxon>Arthropoda</taxon>
        <taxon>Hexapoda</taxon>
        <taxon>Insecta</taxon>
        <taxon>Pterygota</taxon>
        <taxon>Neoptera</taxon>
        <taxon>Polyneoptera</taxon>
        <taxon>Dictyoptera</taxon>
        <taxon>Blattodea</taxon>
        <taxon>Blattoidea</taxon>
        <taxon>Termitoidae</taxon>
        <taxon>Kalotermitidae</taxon>
        <taxon>Cryptotermitinae</taxon>
        <taxon>Cryptotermes</taxon>
    </lineage>
</organism>
<accession>A0A2J7Q8X8</accession>
<dbReference type="PANTHER" id="PTHR19302">
    <property type="entry name" value="GAMMA TUBULIN COMPLEX PROTEIN"/>
    <property type="match status" value="1"/>
</dbReference>
<keyword evidence="2 5" id="KW-0963">Cytoplasm</keyword>